<dbReference type="Proteomes" id="UP001142489">
    <property type="component" value="Unassembled WGS sequence"/>
</dbReference>
<dbReference type="AlphaFoldDB" id="A0A9Q0XBA6"/>
<sequence>MGSGAHAGPRWVEALKITAETDLLLLLCQVATDGEGKRRVGPKLCGLRVAIPQGDYLTVAVFQSVPFSPSIPRTGGWWASFPYGIQIQFGPFRAHRQTFHSSFHRDGTLVKLARRNPCALLWTSVNQGLGVVLPLLAFESKDLTCPFLLAHLSHQAKAVEGAEKSIHLGSTPRNKGLRSHHGLAGH</sequence>
<keyword evidence="2" id="KW-1185">Reference proteome</keyword>
<dbReference type="EMBL" id="JAPFRF010000019">
    <property type="protein sequence ID" value="KAJ7307198.1"/>
    <property type="molecule type" value="Genomic_DNA"/>
</dbReference>
<protein>
    <submittedName>
        <fullName evidence="1">Uncharacterized protein</fullName>
    </submittedName>
</protein>
<organism evidence="1 2">
    <name type="scientific">Phrynocephalus forsythii</name>
    <dbReference type="NCBI Taxonomy" id="171643"/>
    <lineage>
        <taxon>Eukaryota</taxon>
        <taxon>Metazoa</taxon>
        <taxon>Chordata</taxon>
        <taxon>Craniata</taxon>
        <taxon>Vertebrata</taxon>
        <taxon>Euteleostomi</taxon>
        <taxon>Lepidosauria</taxon>
        <taxon>Squamata</taxon>
        <taxon>Bifurcata</taxon>
        <taxon>Unidentata</taxon>
        <taxon>Episquamata</taxon>
        <taxon>Toxicofera</taxon>
        <taxon>Iguania</taxon>
        <taxon>Acrodonta</taxon>
        <taxon>Agamidae</taxon>
        <taxon>Agaminae</taxon>
        <taxon>Phrynocephalus</taxon>
    </lineage>
</organism>
<evidence type="ECO:0000313" key="2">
    <source>
        <dbReference type="Proteomes" id="UP001142489"/>
    </source>
</evidence>
<name>A0A9Q0XBA6_9SAUR</name>
<accession>A0A9Q0XBA6</accession>
<comment type="caution">
    <text evidence="1">The sequence shown here is derived from an EMBL/GenBank/DDBJ whole genome shotgun (WGS) entry which is preliminary data.</text>
</comment>
<proteinExistence type="predicted"/>
<gene>
    <name evidence="1" type="ORF">JRQ81_009187</name>
</gene>
<evidence type="ECO:0000313" key="1">
    <source>
        <dbReference type="EMBL" id="KAJ7307198.1"/>
    </source>
</evidence>
<reference evidence="1" key="1">
    <citation type="journal article" date="2023" name="DNA Res.">
        <title>Chromosome-level genome assembly of Phrynocephalus forsythii using third-generation DNA sequencing and Hi-C analysis.</title>
        <authorList>
            <person name="Qi Y."/>
            <person name="Zhao W."/>
            <person name="Zhao Y."/>
            <person name="Niu C."/>
            <person name="Cao S."/>
            <person name="Zhang Y."/>
        </authorList>
    </citation>
    <scope>NUCLEOTIDE SEQUENCE</scope>
    <source>
        <tissue evidence="1">Muscle</tissue>
    </source>
</reference>